<gene>
    <name evidence="2" type="ORF">SFRA_005100</name>
</gene>
<dbReference type="Gene3D" id="3.40.50.300">
    <property type="entry name" value="P-loop containing nucleotide triphosphate hydrolases"/>
    <property type="match status" value="1"/>
</dbReference>
<dbReference type="OrthoDB" id="713315at2"/>
<proteinExistence type="predicted"/>
<feature type="domain" description="Helicase C-terminal" evidence="1">
    <location>
        <begin position="785"/>
        <end position="959"/>
    </location>
</feature>
<evidence type="ECO:0000259" key="1">
    <source>
        <dbReference type="PROSITE" id="PS51194"/>
    </source>
</evidence>
<reference evidence="2 3" key="1">
    <citation type="journal article" date="2014" name="Genome Announc.">
        <title>Draft Genome Sequence of Streptomyces fradiae ATCC 19609, a Strain Highly Sensitive to Antibiotics.</title>
        <authorList>
            <person name="Bekker O.B."/>
            <person name="Klimina K.M."/>
            <person name="Vatlin A.A."/>
            <person name="Zakharevich N.V."/>
            <person name="Kasianov A.S."/>
            <person name="Danilenko V.N."/>
        </authorList>
    </citation>
    <scope>NUCLEOTIDE SEQUENCE [LARGE SCALE GENOMIC DNA]</scope>
    <source>
        <strain evidence="2 3">ATCC 19609</strain>
    </source>
</reference>
<name>A0A420V7I6_9ACTN</name>
<dbReference type="Pfam" id="PF00271">
    <property type="entry name" value="Helicase_C"/>
    <property type="match status" value="1"/>
</dbReference>
<dbReference type="CDD" id="cd18785">
    <property type="entry name" value="SF2_C"/>
    <property type="match status" value="1"/>
</dbReference>
<keyword evidence="2" id="KW-0067">ATP-binding</keyword>
<dbReference type="AlphaFoldDB" id="A0A420V7I6"/>
<protein>
    <submittedName>
        <fullName evidence="2">DNA helicase</fullName>
    </submittedName>
</protein>
<dbReference type="SMART" id="SM00490">
    <property type="entry name" value="HELICc"/>
    <property type="match status" value="1"/>
</dbReference>
<comment type="caution">
    <text evidence="2">The sequence shown here is derived from an EMBL/GenBank/DDBJ whole genome shotgun (WGS) entry which is preliminary data.</text>
</comment>
<sequence>MPDHTEHYRFREELVTRLRADLLGPSGEGAGSEEILDDWPMTAYAIGVLHPQIVETERARAEAAEEDYDDADSTLTVDETPDTGVVLANLRKPSATGLTFAVDTEVSDTIEIRADAAVYEAVDHDGNPVQAVRAERRTTDEQGQRWRRHPLDLLPVSVNVKEGSPGPIPLAPGLELRLRIRPPMRPGKVVAATATLVNTHRIGADQLQDPHCFFQVGLRVAAPGGARAFVERPAAGGLDDEMRLNRLLHRHAPSFATGHGCAADWHRETSPARNLTAENGRPAAVSTVWTEAIPTYEVLLTDSNPEIDVSGLGMRGLGNNAPANVVRTLRRLVDGYDRWISDREADAAALRGTHYGDTEYTRIATEQLRRCRVARDRMAAGIDLLERDATAMEAFQLANRVMATQRARTEWIRNGSVGEPKEDKGVWRPFQIGFLLLCLNGIAEADHEDREVADLLWFPTGGGKTEAYLGLIAFTVFLRRLRLSPAGGGVTVFMRYTLRLLTLQQFERAAALICAMEFVRSRDRARLGEDPISIGMWVGKAATPNHLDKKTDDKSADKMLRKLKRGEQVQEANPVQLRSCPWCGTAIDERQYEIDAALRRMVISCPLESCEYRNGLPVHLVDEAIYAHHPTLVIATVDKFAQVTWRDDVAALFNRDLTDRGTPPPELIVQDELHLISGPLGTLTGLYEAAVDLAAGRPKVIASTATIRRAREQGRALFDRRDVAQFPPAGIDARDSWFAVETPARDKASRRYVGLLAPGTSQATLLVRAYASLLHHASRIEGDAAVRDAYWTLVGYFNSLRLLAAAELQVRDDVQDRLKLLTDRDGDGSGVRSTEMLAELTSRVASSRIPAQLKALETRYPDPNALDVVLATNMISVGVDVDRLGLMAVLGQPQTTAEYIQATSRVGRRHPGLVAVLYNSARSRDRSHYEGFVPYHSALYRQVESTSVTPFSPRARDRALHAVFVGLARLAIPNARPNAAASRVESFLGELIGLRTTLVNRAHSVAGGAGDEAREQAAATAEELDAFIEHWRKLAIDNPKLVYEAPYRHRRSDVREPWAALLRTHQDEDLSEAEPTLWSFRDVDVESDLYLEQ</sequence>
<dbReference type="Proteomes" id="UP000028058">
    <property type="component" value="Unassembled WGS sequence"/>
</dbReference>
<keyword evidence="2" id="KW-0347">Helicase</keyword>
<dbReference type="RefSeq" id="WP_043461830.1">
    <property type="nucleotide sequence ID" value="NZ_CP134822.1"/>
</dbReference>
<dbReference type="InterPro" id="IPR027417">
    <property type="entry name" value="P-loop_NTPase"/>
</dbReference>
<dbReference type="GO" id="GO:0004386">
    <property type="term" value="F:helicase activity"/>
    <property type="evidence" value="ECO:0007669"/>
    <property type="project" value="UniProtKB-KW"/>
</dbReference>
<evidence type="ECO:0000313" key="2">
    <source>
        <dbReference type="EMBL" id="RKM97923.1"/>
    </source>
</evidence>
<keyword evidence="3" id="KW-1185">Reference proteome</keyword>
<dbReference type="PROSITE" id="PS51194">
    <property type="entry name" value="HELICASE_CTER"/>
    <property type="match status" value="1"/>
</dbReference>
<evidence type="ECO:0000313" key="3">
    <source>
        <dbReference type="Proteomes" id="UP000028058"/>
    </source>
</evidence>
<dbReference type="SUPFAM" id="SSF52540">
    <property type="entry name" value="P-loop containing nucleoside triphosphate hydrolases"/>
    <property type="match status" value="1"/>
</dbReference>
<dbReference type="InterPro" id="IPR001650">
    <property type="entry name" value="Helicase_C-like"/>
</dbReference>
<accession>A0A420V7I6</accession>
<organism evidence="2 3">
    <name type="scientific">Streptomyces xinghaiensis</name>
    <dbReference type="NCBI Taxonomy" id="1038928"/>
    <lineage>
        <taxon>Bacteria</taxon>
        <taxon>Bacillati</taxon>
        <taxon>Actinomycetota</taxon>
        <taxon>Actinomycetes</taxon>
        <taxon>Kitasatosporales</taxon>
        <taxon>Streptomycetaceae</taxon>
        <taxon>Streptomyces</taxon>
    </lineage>
</organism>
<dbReference type="EMBL" id="JNAD02000002">
    <property type="protein sequence ID" value="RKM97923.1"/>
    <property type="molecule type" value="Genomic_DNA"/>
</dbReference>
<keyword evidence="2" id="KW-0378">Hydrolase</keyword>
<keyword evidence="2" id="KW-0547">Nucleotide-binding</keyword>